<dbReference type="GO" id="GO:0005975">
    <property type="term" value="P:carbohydrate metabolic process"/>
    <property type="evidence" value="ECO:0007669"/>
    <property type="project" value="UniProtKB-UniRule"/>
</dbReference>
<evidence type="ECO:0000256" key="4">
    <source>
        <dbReference type="ARBA" id="ARBA00010662"/>
    </source>
</evidence>
<evidence type="ECO:0000259" key="8">
    <source>
        <dbReference type="Pfam" id="PF01182"/>
    </source>
</evidence>
<reference evidence="9" key="1">
    <citation type="submission" date="2022-08" db="EMBL/GenBank/DDBJ databases">
        <title>Draft genome sequencing of Roseisolibacter agri AW1220.</title>
        <authorList>
            <person name="Tobiishi Y."/>
            <person name="Tonouchi A."/>
        </authorList>
    </citation>
    <scope>NUCLEOTIDE SEQUENCE</scope>
    <source>
        <strain evidence="9">AW1220</strain>
    </source>
</reference>
<dbReference type="PANTHER" id="PTHR11054:SF0">
    <property type="entry name" value="6-PHOSPHOGLUCONOLACTONASE"/>
    <property type="match status" value="1"/>
</dbReference>
<dbReference type="Gene3D" id="3.40.50.1360">
    <property type="match status" value="1"/>
</dbReference>
<evidence type="ECO:0000256" key="1">
    <source>
        <dbReference type="ARBA" id="ARBA00000832"/>
    </source>
</evidence>
<dbReference type="InterPro" id="IPR006148">
    <property type="entry name" value="Glc/Gal-6P_isomerase"/>
</dbReference>
<dbReference type="InterPro" id="IPR039104">
    <property type="entry name" value="6PGL"/>
</dbReference>
<proteinExistence type="inferred from homology"/>
<evidence type="ECO:0000313" key="9">
    <source>
        <dbReference type="EMBL" id="GLC24823.1"/>
    </source>
</evidence>
<dbReference type="GO" id="GO:0006098">
    <property type="term" value="P:pentose-phosphate shunt"/>
    <property type="evidence" value="ECO:0007669"/>
    <property type="project" value="InterPro"/>
</dbReference>
<evidence type="ECO:0000256" key="3">
    <source>
        <dbReference type="ARBA" id="ARBA00004961"/>
    </source>
</evidence>
<dbReference type="Pfam" id="PF01182">
    <property type="entry name" value="Glucosamine_iso"/>
    <property type="match status" value="1"/>
</dbReference>
<dbReference type="InterPro" id="IPR005900">
    <property type="entry name" value="6-phosphogluconolactonase_DevB"/>
</dbReference>
<feature type="domain" description="Glucosamine/galactosamine-6-phosphate isomerase" evidence="8">
    <location>
        <begin position="18"/>
        <end position="245"/>
    </location>
</feature>
<evidence type="ECO:0000256" key="5">
    <source>
        <dbReference type="ARBA" id="ARBA00013198"/>
    </source>
</evidence>
<dbReference type="AlphaFoldDB" id="A0AA37V9W4"/>
<dbReference type="EMBL" id="BRXS01000002">
    <property type="protein sequence ID" value="GLC24823.1"/>
    <property type="molecule type" value="Genomic_DNA"/>
</dbReference>
<keyword evidence="7" id="KW-0378">Hydrolase</keyword>
<comment type="catalytic activity">
    <reaction evidence="1 7">
        <text>6-phospho-D-glucono-1,5-lactone + H2O = 6-phospho-D-gluconate + H(+)</text>
        <dbReference type="Rhea" id="RHEA:12556"/>
        <dbReference type="ChEBI" id="CHEBI:15377"/>
        <dbReference type="ChEBI" id="CHEBI:15378"/>
        <dbReference type="ChEBI" id="CHEBI:57955"/>
        <dbReference type="ChEBI" id="CHEBI:58759"/>
        <dbReference type="EC" id="3.1.1.31"/>
    </reaction>
</comment>
<dbReference type="GO" id="GO:0017057">
    <property type="term" value="F:6-phosphogluconolactonase activity"/>
    <property type="evidence" value="ECO:0007669"/>
    <property type="project" value="UniProtKB-UniRule"/>
</dbReference>
<gene>
    <name evidence="7 9" type="primary">pgl</name>
    <name evidence="9" type="ORF">rosag_13360</name>
</gene>
<dbReference type="CDD" id="cd01400">
    <property type="entry name" value="6PGL"/>
    <property type="match status" value="1"/>
</dbReference>
<dbReference type="NCBIfam" id="TIGR01198">
    <property type="entry name" value="pgl"/>
    <property type="match status" value="1"/>
</dbReference>
<keyword evidence="10" id="KW-1185">Reference proteome</keyword>
<name>A0AA37V9W4_9BACT</name>
<protein>
    <recommendedName>
        <fullName evidence="6 7">6-phosphogluconolactonase</fullName>
        <shortName evidence="7">6PGL</shortName>
        <ecNumber evidence="5 7">3.1.1.31</ecNumber>
    </recommendedName>
</protein>
<comment type="pathway">
    <text evidence="3 7">Carbohydrate degradation; pentose phosphate pathway; D-ribulose 5-phosphate from D-glucose 6-phosphate (oxidative stage): step 2/3.</text>
</comment>
<dbReference type="RefSeq" id="WP_284349267.1">
    <property type="nucleotide sequence ID" value="NZ_BRXS01000002.1"/>
</dbReference>
<comment type="function">
    <text evidence="2 7">Hydrolysis of 6-phosphogluconolactone to 6-phosphogluconate.</text>
</comment>
<organism evidence="9 10">
    <name type="scientific">Roseisolibacter agri</name>
    <dbReference type="NCBI Taxonomy" id="2014610"/>
    <lineage>
        <taxon>Bacteria</taxon>
        <taxon>Pseudomonadati</taxon>
        <taxon>Gemmatimonadota</taxon>
        <taxon>Gemmatimonadia</taxon>
        <taxon>Gemmatimonadales</taxon>
        <taxon>Gemmatimonadaceae</taxon>
        <taxon>Roseisolibacter</taxon>
    </lineage>
</organism>
<dbReference type="Proteomes" id="UP001161325">
    <property type="component" value="Unassembled WGS sequence"/>
</dbReference>
<comment type="caution">
    <text evidence="9">The sequence shown here is derived from an EMBL/GenBank/DDBJ whole genome shotgun (WGS) entry which is preliminary data.</text>
</comment>
<dbReference type="SUPFAM" id="SSF100950">
    <property type="entry name" value="NagB/RpiA/CoA transferase-like"/>
    <property type="match status" value="1"/>
</dbReference>
<sequence length="255" mass="27065">MSAPHDQRIRPELVVLADADAVADEAATRVAAAMREAVAARGQCVLALSGGSTPRRLHARLVAMGAEALPWAQTYIVFGDERCVPPDDSASNFGMARETLLAHVPVPDAQVLRMEGERPPADGAERYEATLRALATRLGVAEEDALFDVVLLGMGADGHTASLFPGDAALDETTRWVLDVCAPATYAPRDRLTLTLPALSRARTVLVLAGGAEKRDAVAHALRGDADARETLPVARVRGRARTTWLLDRVAAGHA</sequence>
<comment type="similarity">
    <text evidence="4 7">Belongs to the glucosamine/galactosamine-6-phosphate isomerase family. 6-phosphogluconolactonase subfamily.</text>
</comment>
<evidence type="ECO:0000256" key="6">
    <source>
        <dbReference type="ARBA" id="ARBA00020337"/>
    </source>
</evidence>
<dbReference type="PANTHER" id="PTHR11054">
    <property type="entry name" value="6-PHOSPHOGLUCONOLACTONASE"/>
    <property type="match status" value="1"/>
</dbReference>
<evidence type="ECO:0000256" key="7">
    <source>
        <dbReference type="RuleBase" id="RU365095"/>
    </source>
</evidence>
<evidence type="ECO:0000256" key="2">
    <source>
        <dbReference type="ARBA" id="ARBA00002681"/>
    </source>
</evidence>
<accession>A0AA37V9W4</accession>
<dbReference type="EC" id="3.1.1.31" evidence="5 7"/>
<dbReference type="InterPro" id="IPR037171">
    <property type="entry name" value="NagB/RpiA_transferase-like"/>
</dbReference>
<evidence type="ECO:0000313" key="10">
    <source>
        <dbReference type="Proteomes" id="UP001161325"/>
    </source>
</evidence>